<evidence type="ECO:0000256" key="8">
    <source>
        <dbReference type="RuleBase" id="RU363032"/>
    </source>
</evidence>
<comment type="similarity">
    <text evidence="8">Belongs to the binding-protein-dependent transport system permease family.</text>
</comment>
<dbReference type="Gene3D" id="1.10.3720.10">
    <property type="entry name" value="MetI-like"/>
    <property type="match status" value="1"/>
</dbReference>
<dbReference type="GO" id="GO:0005886">
    <property type="term" value="C:plasma membrane"/>
    <property type="evidence" value="ECO:0007669"/>
    <property type="project" value="UniProtKB-SubCell"/>
</dbReference>
<keyword evidence="7 8" id="KW-0472">Membrane</keyword>
<proteinExistence type="inferred from homology"/>
<comment type="caution">
    <text evidence="10">The sequence shown here is derived from an EMBL/GenBank/DDBJ whole genome shotgun (WGS) entry which is preliminary data.</text>
</comment>
<feature type="transmembrane region" description="Helical" evidence="8">
    <location>
        <begin position="7"/>
        <end position="31"/>
    </location>
</feature>
<accession>A0A225NBU7</accession>
<keyword evidence="2 8" id="KW-0813">Transport</keyword>
<dbReference type="CDD" id="cd06261">
    <property type="entry name" value="TM_PBP2"/>
    <property type="match status" value="1"/>
</dbReference>
<evidence type="ECO:0000256" key="2">
    <source>
        <dbReference type="ARBA" id="ARBA00022448"/>
    </source>
</evidence>
<evidence type="ECO:0000256" key="7">
    <source>
        <dbReference type="ARBA" id="ARBA00023136"/>
    </source>
</evidence>
<reference evidence="10 11" key="1">
    <citation type="submission" date="2013-04" db="EMBL/GenBank/DDBJ databases">
        <title>Oceanicola sp. 22II1-22F33 Genome Sequencing.</title>
        <authorList>
            <person name="Lai Q."/>
            <person name="Li G."/>
            <person name="Shao Z."/>
        </authorList>
    </citation>
    <scope>NUCLEOTIDE SEQUENCE [LARGE SCALE GENOMIC DNA]</scope>
    <source>
        <strain evidence="10 11">22II1-22F33</strain>
    </source>
</reference>
<dbReference type="AlphaFoldDB" id="A0A225NBU7"/>
<evidence type="ECO:0000256" key="6">
    <source>
        <dbReference type="ARBA" id="ARBA00022989"/>
    </source>
</evidence>
<evidence type="ECO:0000313" key="10">
    <source>
        <dbReference type="EMBL" id="OWU68361.1"/>
    </source>
</evidence>
<feature type="transmembrane region" description="Helical" evidence="8">
    <location>
        <begin position="231"/>
        <end position="251"/>
    </location>
</feature>
<evidence type="ECO:0000256" key="1">
    <source>
        <dbReference type="ARBA" id="ARBA00004429"/>
    </source>
</evidence>
<dbReference type="Proteomes" id="UP000215377">
    <property type="component" value="Unassembled WGS sequence"/>
</dbReference>
<evidence type="ECO:0000256" key="3">
    <source>
        <dbReference type="ARBA" id="ARBA00022475"/>
    </source>
</evidence>
<organism evidence="10 11">
    <name type="scientific">Marinibacterium profundimaris</name>
    <dbReference type="NCBI Taxonomy" id="1679460"/>
    <lineage>
        <taxon>Bacteria</taxon>
        <taxon>Pseudomonadati</taxon>
        <taxon>Pseudomonadota</taxon>
        <taxon>Alphaproteobacteria</taxon>
        <taxon>Rhodobacterales</taxon>
        <taxon>Paracoccaceae</taxon>
        <taxon>Marinibacterium</taxon>
    </lineage>
</organism>
<dbReference type="PROSITE" id="PS50928">
    <property type="entry name" value="ABC_TM1"/>
    <property type="match status" value="1"/>
</dbReference>
<dbReference type="RefSeq" id="WP_088652545.1">
    <property type="nucleotide sequence ID" value="NZ_AQQR01000022.1"/>
</dbReference>
<feature type="transmembrane region" description="Helical" evidence="8">
    <location>
        <begin position="128"/>
        <end position="150"/>
    </location>
</feature>
<keyword evidence="4" id="KW-0997">Cell inner membrane</keyword>
<evidence type="ECO:0000259" key="9">
    <source>
        <dbReference type="PROSITE" id="PS50928"/>
    </source>
</evidence>
<dbReference type="EMBL" id="AQQR01000022">
    <property type="protein sequence ID" value="OWU68361.1"/>
    <property type="molecule type" value="Genomic_DNA"/>
</dbReference>
<feature type="transmembrane region" description="Helical" evidence="8">
    <location>
        <begin position="66"/>
        <end position="88"/>
    </location>
</feature>
<dbReference type="InterPro" id="IPR035906">
    <property type="entry name" value="MetI-like_sf"/>
</dbReference>
<gene>
    <name evidence="10" type="ORF">ATO3_24615</name>
</gene>
<evidence type="ECO:0000256" key="4">
    <source>
        <dbReference type="ARBA" id="ARBA00022519"/>
    </source>
</evidence>
<sequence>MKLKTILWAALTFAVLLYLIAPIAVLIFSAFDDGKFFRFPPRELSLRWFRAALDSSEYRSALVNSTIIACLASVLSVTFGMMAALGLTRGGLRSRPAIEILLLAPLTLPLVVWAIALIQIYARLGLSGSFWGLLLAHTIIILPLSVRILMATLSNIDPNLEDAARSLGARPMRAFARTTLPLAMPGVLTSAAFGFLISFNDVVVTTFIAGASWMTFPVRMYSQLRGQGVDPITLAIGAMIVALTLVIVALGEARFKWSRRI</sequence>
<keyword evidence="6 8" id="KW-1133">Transmembrane helix</keyword>
<keyword evidence="5 8" id="KW-0812">Transmembrane</keyword>
<feature type="transmembrane region" description="Helical" evidence="8">
    <location>
        <begin position="182"/>
        <end position="211"/>
    </location>
</feature>
<comment type="subcellular location">
    <subcellularLocation>
        <location evidence="1">Cell inner membrane</location>
        <topology evidence="1">Multi-pass membrane protein</topology>
    </subcellularLocation>
    <subcellularLocation>
        <location evidence="8">Cell membrane</location>
        <topology evidence="8">Multi-pass membrane protein</topology>
    </subcellularLocation>
</comment>
<keyword evidence="11" id="KW-1185">Reference proteome</keyword>
<evidence type="ECO:0000313" key="11">
    <source>
        <dbReference type="Proteomes" id="UP000215377"/>
    </source>
</evidence>
<dbReference type="OrthoDB" id="6496035at2"/>
<feature type="domain" description="ABC transmembrane type-1" evidence="9">
    <location>
        <begin position="62"/>
        <end position="251"/>
    </location>
</feature>
<dbReference type="Pfam" id="PF00528">
    <property type="entry name" value="BPD_transp_1"/>
    <property type="match status" value="1"/>
</dbReference>
<feature type="transmembrane region" description="Helical" evidence="8">
    <location>
        <begin position="100"/>
        <end position="122"/>
    </location>
</feature>
<keyword evidence="3" id="KW-1003">Cell membrane</keyword>
<dbReference type="GO" id="GO:0055085">
    <property type="term" value="P:transmembrane transport"/>
    <property type="evidence" value="ECO:0007669"/>
    <property type="project" value="InterPro"/>
</dbReference>
<dbReference type="InterPro" id="IPR000515">
    <property type="entry name" value="MetI-like"/>
</dbReference>
<protein>
    <recommendedName>
        <fullName evidence="9">ABC transmembrane type-1 domain-containing protein</fullName>
    </recommendedName>
</protein>
<dbReference type="PANTHER" id="PTHR43357:SF4">
    <property type="entry name" value="INNER MEMBRANE ABC TRANSPORTER PERMEASE PROTEIN YDCV"/>
    <property type="match status" value="1"/>
</dbReference>
<dbReference type="SUPFAM" id="SSF161098">
    <property type="entry name" value="MetI-like"/>
    <property type="match status" value="1"/>
</dbReference>
<evidence type="ECO:0000256" key="5">
    <source>
        <dbReference type="ARBA" id="ARBA00022692"/>
    </source>
</evidence>
<name>A0A225NBU7_9RHOB</name>
<dbReference type="PANTHER" id="PTHR43357">
    <property type="entry name" value="INNER MEMBRANE ABC TRANSPORTER PERMEASE PROTEIN YDCV"/>
    <property type="match status" value="1"/>
</dbReference>